<feature type="domain" description="Bacterial sugar transferase" evidence="8">
    <location>
        <begin position="268"/>
        <end position="452"/>
    </location>
</feature>
<dbReference type="Proteomes" id="UP000614811">
    <property type="component" value="Unassembled WGS sequence"/>
</dbReference>
<keyword evidence="5 7" id="KW-1133">Transmembrane helix</keyword>
<keyword evidence="4 7" id="KW-0812">Transmembrane</keyword>
<dbReference type="GO" id="GO:0016780">
    <property type="term" value="F:phosphotransferase activity, for other substituted phosphate groups"/>
    <property type="evidence" value="ECO:0007669"/>
    <property type="project" value="TreeGrafter"/>
</dbReference>
<comment type="similarity">
    <text evidence="2">Belongs to the bacterial sugar transferase family.</text>
</comment>
<evidence type="ECO:0000256" key="6">
    <source>
        <dbReference type="ARBA" id="ARBA00023136"/>
    </source>
</evidence>
<evidence type="ECO:0000256" key="1">
    <source>
        <dbReference type="ARBA" id="ARBA00004141"/>
    </source>
</evidence>
<gene>
    <name evidence="9" type="ORF">GCM10008090_14590</name>
</gene>
<feature type="transmembrane region" description="Helical" evidence="7">
    <location>
        <begin position="7"/>
        <end position="26"/>
    </location>
</feature>
<dbReference type="RefSeq" id="WP_189399397.1">
    <property type="nucleotide sequence ID" value="NZ_BMXA01000002.1"/>
</dbReference>
<feature type="transmembrane region" description="Helical" evidence="7">
    <location>
        <begin position="97"/>
        <end position="121"/>
    </location>
</feature>
<proteinExistence type="inferred from homology"/>
<dbReference type="NCBIfam" id="TIGR03025">
    <property type="entry name" value="EPS_sugtrans"/>
    <property type="match status" value="1"/>
</dbReference>
<reference evidence="9" key="2">
    <citation type="submission" date="2020-09" db="EMBL/GenBank/DDBJ databases">
        <authorList>
            <person name="Sun Q."/>
            <person name="Kim S."/>
        </authorList>
    </citation>
    <scope>NUCLEOTIDE SEQUENCE</scope>
    <source>
        <strain evidence="9">KCTC 12711</strain>
    </source>
</reference>
<dbReference type="AlphaFoldDB" id="A0A918VLG2"/>
<evidence type="ECO:0000256" key="5">
    <source>
        <dbReference type="ARBA" id="ARBA00022989"/>
    </source>
</evidence>
<dbReference type="InterPro" id="IPR017475">
    <property type="entry name" value="EPS_sugar_tfrase"/>
</dbReference>
<keyword evidence="10" id="KW-1185">Reference proteome</keyword>
<dbReference type="PANTHER" id="PTHR30576:SF0">
    <property type="entry name" value="UNDECAPRENYL-PHOSPHATE N-ACETYLGALACTOSAMINYL 1-PHOSPHATE TRANSFERASE-RELATED"/>
    <property type="match status" value="1"/>
</dbReference>
<comment type="subcellular location">
    <subcellularLocation>
        <location evidence="1">Membrane</location>
        <topology evidence="1">Multi-pass membrane protein</topology>
    </subcellularLocation>
</comment>
<dbReference type="PANTHER" id="PTHR30576">
    <property type="entry name" value="COLANIC BIOSYNTHESIS UDP-GLUCOSE LIPID CARRIER TRANSFERASE"/>
    <property type="match status" value="1"/>
</dbReference>
<accession>A0A918VLG2</accession>
<evidence type="ECO:0000256" key="3">
    <source>
        <dbReference type="ARBA" id="ARBA00022679"/>
    </source>
</evidence>
<evidence type="ECO:0000259" key="8">
    <source>
        <dbReference type="Pfam" id="PF02397"/>
    </source>
</evidence>
<name>A0A918VLG2_9GAMM</name>
<evidence type="ECO:0000256" key="7">
    <source>
        <dbReference type="SAM" id="Phobius"/>
    </source>
</evidence>
<dbReference type="EMBL" id="BMXA01000002">
    <property type="protein sequence ID" value="GHA06034.1"/>
    <property type="molecule type" value="Genomic_DNA"/>
</dbReference>
<feature type="transmembrane region" description="Helical" evidence="7">
    <location>
        <begin position="71"/>
        <end position="91"/>
    </location>
</feature>
<evidence type="ECO:0000313" key="10">
    <source>
        <dbReference type="Proteomes" id="UP000614811"/>
    </source>
</evidence>
<keyword evidence="6 7" id="KW-0472">Membrane</keyword>
<evidence type="ECO:0000256" key="4">
    <source>
        <dbReference type="ARBA" id="ARBA00022692"/>
    </source>
</evidence>
<protein>
    <submittedName>
        <fullName evidence="9">Sugar transferase</fullName>
    </submittedName>
</protein>
<keyword evidence="3 9" id="KW-0808">Transferase</keyword>
<sequence length="458" mass="51865">MNSVSTPYYKLLDFSLVLVASIVAYWMRFGDWGLPPEYVAPSLTLAVFCTFGFSATGFYSETNSIVSFRHFYAAAMGIVLAAFATASFLYLTKTGELFSRIWFVTGVALSFSFVTTARACIFRFFSTSISGKVIVIAGGNQTAFAALEKIKKHLHDTSHIQVLEHFSPNEGQETKNYLERIVRWVKEFRQTQQHGDYEIEIWVTADIFNSIDFSLVQLMLSDTAANVAYIPEYPHNENTDVLEVQNVLGIPVINSSLSKRKKINSALKYLEDKLLGIVLVVALSPLLGLIAILIKIDSDGPVFFKQRRHGFGGDEFKIYKFRTMTHESSRGTFSQATRDDARITRMGKLLRRTSLDELPQLINVINGTMSLVGPRPHPIELNNSFQHRIDRFMTRHCVKPGITGLAQIRGFRGETSTLEMMEGRIKYDLEYVQNWSVWLDLKIMIKTVAHVIQTDKAY</sequence>
<feature type="transmembrane region" description="Helical" evidence="7">
    <location>
        <begin position="274"/>
        <end position="294"/>
    </location>
</feature>
<dbReference type="Pfam" id="PF02397">
    <property type="entry name" value="Bac_transf"/>
    <property type="match status" value="1"/>
</dbReference>
<dbReference type="GO" id="GO:0016020">
    <property type="term" value="C:membrane"/>
    <property type="evidence" value="ECO:0007669"/>
    <property type="project" value="UniProtKB-SubCell"/>
</dbReference>
<evidence type="ECO:0000256" key="2">
    <source>
        <dbReference type="ARBA" id="ARBA00006464"/>
    </source>
</evidence>
<dbReference type="InterPro" id="IPR003362">
    <property type="entry name" value="Bact_transf"/>
</dbReference>
<reference evidence="9" key="1">
    <citation type="journal article" date="2014" name="Int. J. Syst. Evol. Microbiol.">
        <title>Complete genome sequence of Corynebacterium casei LMG S-19264T (=DSM 44701T), isolated from a smear-ripened cheese.</title>
        <authorList>
            <consortium name="US DOE Joint Genome Institute (JGI-PGF)"/>
            <person name="Walter F."/>
            <person name="Albersmeier A."/>
            <person name="Kalinowski J."/>
            <person name="Ruckert C."/>
        </authorList>
    </citation>
    <scope>NUCLEOTIDE SEQUENCE</scope>
    <source>
        <strain evidence="9">KCTC 12711</strain>
    </source>
</reference>
<evidence type="ECO:0000313" key="9">
    <source>
        <dbReference type="EMBL" id="GHA06034.1"/>
    </source>
</evidence>
<organism evidence="9 10">
    <name type="scientific">Arenicella chitinivorans</name>
    <dbReference type="NCBI Taxonomy" id="1329800"/>
    <lineage>
        <taxon>Bacteria</taxon>
        <taxon>Pseudomonadati</taxon>
        <taxon>Pseudomonadota</taxon>
        <taxon>Gammaproteobacteria</taxon>
        <taxon>Arenicellales</taxon>
        <taxon>Arenicellaceae</taxon>
        <taxon>Arenicella</taxon>
    </lineage>
</organism>
<comment type="caution">
    <text evidence="9">The sequence shown here is derived from an EMBL/GenBank/DDBJ whole genome shotgun (WGS) entry which is preliminary data.</text>
</comment>
<feature type="transmembrane region" description="Helical" evidence="7">
    <location>
        <begin position="38"/>
        <end position="59"/>
    </location>
</feature>